<dbReference type="PROSITE" id="PS51805">
    <property type="entry name" value="EPHD"/>
    <property type="match status" value="1"/>
</dbReference>
<evidence type="ECO:0000256" key="9">
    <source>
        <dbReference type="ARBA" id="ARBA00022853"/>
    </source>
</evidence>
<dbReference type="Proteomes" id="UP000030746">
    <property type="component" value="Unassembled WGS sequence"/>
</dbReference>
<dbReference type="HOGENOM" id="CLU_1637333_0_0_1"/>
<dbReference type="InterPro" id="IPR013083">
    <property type="entry name" value="Znf_RING/FYVE/PHD"/>
</dbReference>
<comment type="subcellular location">
    <subcellularLocation>
        <location evidence="1">Nucleus</location>
    </subcellularLocation>
</comment>
<keyword evidence="12" id="KW-0539">Nucleus</keyword>
<dbReference type="AlphaFoldDB" id="V3ZQP5"/>
<dbReference type="GeneID" id="20229888"/>
<dbReference type="GO" id="GO:0045893">
    <property type="term" value="P:positive regulation of DNA-templated transcription"/>
    <property type="evidence" value="ECO:0007669"/>
    <property type="project" value="TreeGrafter"/>
</dbReference>
<evidence type="ECO:0000256" key="1">
    <source>
        <dbReference type="ARBA" id="ARBA00004123"/>
    </source>
</evidence>
<dbReference type="InterPro" id="IPR034732">
    <property type="entry name" value="EPHD"/>
</dbReference>
<dbReference type="Pfam" id="PF13771">
    <property type="entry name" value="zf-HC5HC2H"/>
    <property type="match status" value="1"/>
</dbReference>
<name>V3ZQP5_LOTGI</name>
<protein>
    <recommendedName>
        <fullName evidence="13">PHD-type domain-containing protein</fullName>
    </recommendedName>
</protein>
<keyword evidence="10" id="KW-0805">Transcription regulation</keyword>
<keyword evidence="9" id="KW-0156">Chromatin regulator</keyword>
<dbReference type="PANTHER" id="PTHR45838:SF4">
    <property type="entry name" value="HISTONE-LYSINE N-METHYLTRANSFERASE TRITHORAX"/>
    <property type="match status" value="1"/>
</dbReference>
<evidence type="ECO:0000256" key="4">
    <source>
        <dbReference type="ARBA" id="ARBA00022691"/>
    </source>
</evidence>
<dbReference type="STRING" id="225164.V3ZQP5"/>
<evidence type="ECO:0000256" key="10">
    <source>
        <dbReference type="ARBA" id="ARBA00023015"/>
    </source>
</evidence>
<evidence type="ECO:0000256" key="7">
    <source>
        <dbReference type="ARBA" id="ARBA00022771"/>
    </source>
</evidence>
<gene>
    <name evidence="14" type="ORF">LOTGIDRAFT_104642</name>
</gene>
<reference evidence="14 15" key="1">
    <citation type="journal article" date="2013" name="Nature">
        <title>Insights into bilaterian evolution from three spiralian genomes.</title>
        <authorList>
            <person name="Simakov O."/>
            <person name="Marletaz F."/>
            <person name="Cho S.J."/>
            <person name="Edsinger-Gonzales E."/>
            <person name="Havlak P."/>
            <person name="Hellsten U."/>
            <person name="Kuo D.H."/>
            <person name="Larsson T."/>
            <person name="Lv J."/>
            <person name="Arendt D."/>
            <person name="Savage R."/>
            <person name="Osoegawa K."/>
            <person name="de Jong P."/>
            <person name="Grimwood J."/>
            <person name="Chapman J.A."/>
            <person name="Shapiro H."/>
            <person name="Aerts A."/>
            <person name="Otillar R.P."/>
            <person name="Terry A.Y."/>
            <person name="Boore J.L."/>
            <person name="Grigoriev I.V."/>
            <person name="Lindberg D.R."/>
            <person name="Seaver E.C."/>
            <person name="Weisblat D.A."/>
            <person name="Putnam N.H."/>
            <person name="Rokhsar D.S."/>
        </authorList>
    </citation>
    <scope>NUCLEOTIDE SEQUENCE [LARGE SCALE GENOMIC DNA]</scope>
</reference>
<dbReference type="OMA" id="HSTICIL"/>
<keyword evidence="5" id="KW-0479">Metal-binding</keyword>
<keyword evidence="15" id="KW-1185">Reference proteome</keyword>
<keyword evidence="8" id="KW-0862">Zinc</keyword>
<keyword evidence="7" id="KW-0863">Zinc-finger</keyword>
<dbReference type="GO" id="GO:0035097">
    <property type="term" value="C:histone methyltransferase complex"/>
    <property type="evidence" value="ECO:0007669"/>
    <property type="project" value="TreeGrafter"/>
</dbReference>
<dbReference type="KEGG" id="lgi:LOTGIDRAFT_104642"/>
<proteinExistence type="predicted"/>
<dbReference type="Gene3D" id="3.30.40.10">
    <property type="entry name" value="Zinc/RING finger domain, C3HC4 (zinc finger)"/>
    <property type="match status" value="1"/>
</dbReference>
<dbReference type="PANTHER" id="PTHR45838">
    <property type="entry name" value="HISTONE-LYSINE-N-METHYLTRANSFERASE 2 KMT2 FAMILY MEMBER"/>
    <property type="match status" value="1"/>
</dbReference>
<dbReference type="GO" id="GO:0042800">
    <property type="term" value="F:histone H3K4 methyltransferase activity"/>
    <property type="evidence" value="ECO:0007669"/>
    <property type="project" value="TreeGrafter"/>
</dbReference>
<dbReference type="EMBL" id="KB201890">
    <property type="protein sequence ID" value="ESO93733.1"/>
    <property type="molecule type" value="Genomic_DNA"/>
</dbReference>
<dbReference type="CTD" id="20229888"/>
<evidence type="ECO:0000256" key="11">
    <source>
        <dbReference type="ARBA" id="ARBA00023163"/>
    </source>
</evidence>
<dbReference type="OrthoDB" id="308383at2759"/>
<keyword evidence="2" id="KW-0489">Methyltransferase</keyword>
<evidence type="ECO:0000313" key="14">
    <source>
        <dbReference type="EMBL" id="ESO93733.1"/>
    </source>
</evidence>
<keyword evidence="4" id="KW-0949">S-adenosyl-L-methionine</keyword>
<accession>V3ZQP5</accession>
<evidence type="ECO:0000256" key="6">
    <source>
        <dbReference type="ARBA" id="ARBA00022737"/>
    </source>
</evidence>
<evidence type="ECO:0000256" key="2">
    <source>
        <dbReference type="ARBA" id="ARBA00022603"/>
    </source>
</evidence>
<evidence type="ECO:0000256" key="3">
    <source>
        <dbReference type="ARBA" id="ARBA00022679"/>
    </source>
</evidence>
<dbReference type="RefSeq" id="XP_009055363.1">
    <property type="nucleotide sequence ID" value="XM_009057115.1"/>
</dbReference>
<feature type="domain" description="PHD-type" evidence="13">
    <location>
        <begin position="1"/>
        <end position="109"/>
    </location>
</feature>
<dbReference type="SMART" id="SM00249">
    <property type="entry name" value="PHD"/>
    <property type="match status" value="1"/>
</dbReference>
<evidence type="ECO:0000259" key="13">
    <source>
        <dbReference type="PROSITE" id="PS51805"/>
    </source>
</evidence>
<dbReference type="InterPro" id="IPR001965">
    <property type="entry name" value="Znf_PHD"/>
</dbReference>
<keyword evidence="11" id="KW-0804">Transcription</keyword>
<dbReference type="GO" id="GO:0032259">
    <property type="term" value="P:methylation"/>
    <property type="evidence" value="ECO:0007669"/>
    <property type="project" value="UniProtKB-KW"/>
</dbReference>
<evidence type="ECO:0000313" key="15">
    <source>
        <dbReference type="Proteomes" id="UP000030746"/>
    </source>
</evidence>
<organism evidence="14 15">
    <name type="scientific">Lottia gigantea</name>
    <name type="common">Giant owl limpet</name>
    <dbReference type="NCBI Taxonomy" id="225164"/>
    <lineage>
        <taxon>Eukaryota</taxon>
        <taxon>Metazoa</taxon>
        <taxon>Spiralia</taxon>
        <taxon>Lophotrochozoa</taxon>
        <taxon>Mollusca</taxon>
        <taxon>Gastropoda</taxon>
        <taxon>Patellogastropoda</taxon>
        <taxon>Lottioidea</taxon>
        <taxon>Lottiidae</taxon>
        <taxon>Lottia</taxon>
    </lineage>
</organism>
<keyword evidence="3" id="KW-0808">Transferase</keyword>
<evidence type="ECO:0000256" key="12">
    <source>
        <dbReference type="ARBA" id="ARBA00023242"/>
    </source>
</evidence>
<dbReference type="GO" id="GO:0008270">
    <property type="term" value="F:zinc ion binding"/>
    <property type="evidence" value="ECO:0007669"/>
    <property type="project" value="UniProtKB-KW"/>
</dbReference>
<sequence length="162" mass="18162">MVISTIYSLYTLFIIKNAGRLLYAHQDDWVHVNCALWSAEVYEELTGALQNVHTAVGRGRQLRCEYCTKHGATVGCCTRGCSANYHFVCAKLSHCVFQQDKKVYCASHASHAVGELVHGAKFCVNRRVCVNNDKVKFNKKTWNRGLDPSVMNMVIGESFANL</sequence>
<keyword evidence="6" id="KW-0677">Repeat</keyword>
<evidence type="ECO:0000256" key="8">
    <source>
        <dbReference type="ARBA" id="ARBA00022833"/>
    </source>
</evidence>
<dbReference type="FunFam" id="3.30.40.10:FF:000002">
    <property type="entry name" value="Histone-lysine N-methyltransferase"/>
    <property type="match status" value="1"/>
</dbReference>
<evidence type="ECO:0000256" key="5">
    <source>
        <dbReference type="ARBA" id="ARBA00022723"/>
    </source>
</evidence>